<organism evidence="1 2">
    <name type="scientific">Nannocystis radixulma</name>
    <dbReference type="NCBI Taxonomy" id="2995305"/>
    <lineage>
        <taxon>Bacteria</taxon>
        <taxon>Pseudomonadati</taxon>
        <taxon>Myxococcota</taxon>
        <taxon>Polyangia</taxon>
        <taxon>Nannocystales</taxon>
        <taxon>Nannocystaceae</taxon>
        <taxon>Nannocystis</taxon>
    </lineage>
</organism>
<proteinExistence type="predicted"/>
<gene>
    <name evidence="1" type="ORF">POL58_10040</name>
</gene>
<dbReference type="EMBL" id="JAQNDN010000003">
    <property type="protein sequence ID" value="MDC0668079.1"/>
    <property type="molecule type" value="Genomic_DNA"/>
</dbReference>
<protein>
    <submittedName>
        <fullName evidence="1">DUF4360 domain-containing protein</fullName>
    </submittedName>
</protein>
<dbReference type="Proteomes" id="UP001217838">
    <property type="component" value="Unassembled WGS sequence"/>
</dbReference>
<accession>A0ABT5B1U4</accession>
<name>A0ABT5B1U4_9BACT</name>
<dbReference type="InterPro" id="IPR025649">
    <property type="entry name" value="DUF4360"/>
</dbReference>
<evidence type="ECO:0000313" key="2">
    <source>
        <dbReference type="Proteomes" id="UP001217838"/>
    </source>
</evidence>
<dbReference type="RefSeq" id="WP_271996840.1">
    <property type="nucleotide sequence ID" value="NZ_JAQNDN010000003.1"/>
</dbReference>
<keyword evidence="2" id="KW-1185">Reference proteome</keyword>
<reference evidence="1 2" key="1">
    <citation type="submission" date="2022-11" db="EMBL/GenBank/DDBJ databases">
        <title>Minimal conservation of predation-associated metabolite biosynthetic gene clusters underscores biosynthetic potential of Myxococcota including descriptions for ten novel species: Archangium lansinium sp. nov., Myxococcus landrumus sp. nov., Nannocystis bai.</title>
        <authorList>
            <person name="Ahearne A."/>
            <person name="Stevens C."/>
            <person name="Dowd S."/>
        </authorList>
    </citation>
    <scope>NUCLEOTIDE SEQUENCE [LARGE SCALE GENOMIC DNA]</scope>
    <source>
        <strain evidence="1 2">NCELM</strain>
    </source>
</reference>
<comment type="caution">
    <text evidence="1">The sequence shown here is derived from an EMBL/GenBank/DDBJ whole genome shotgun (WGS) entry which is preliminary data.</text>
</comment>
<dbReference type="PANTHER" id="PTHR38847">
    <property type="match status" value="1"/>
</dbReference>
<dbReference type="Pfam" id="PF14273">
    <property type="entry name" value="DUF4360"/>
    <property type="match status" value="1"/>
</dbReference>
<evidence type="ECO:0000313" key="1">
    <source>
        <dbReference type="EMBL" id="MDC0668079.1"/>
    </source>
</evidence>
<sequence>MLILDTLAKFPAYLVGLLGSLAPPGGPSGVGASPADEVVAAEPDPNTLYIEEVVADGSGCDEESKYSVVIDSDKNSFMIIYNDMKLTNLPTDTNHLKSKNCLVSVSLHIPGGFQVAMASVVSRGSATLAEKVTAKATSRYWYAGDPVGGIDRVKLDGPYDDVFEYHRDVPFASLVWSPCGEPGVFALDNLLSLNATKNPKEESEVMLVDTDVGFSQLVHWKIQKCGGPHAPR</sequence>
<dbReference type="PANTHER" id="PTHR38847:SF1">
    <property type="entry name" value="PSEUDOURIDINE SYNTHASE RSUA_RLUA-LIKE DOMAIN-CONTAINING PROTEIN"/>
    <property type="match status" value="1"/>
</dbReference>